<dbReference type="AlphaFoldDB" id="A0A917EAD1"/>
<evidence type="ECO:0000313" key="3">
    <source>
        <dbReference type="EMBL" id="GGE14877.1"/>
    </source>
</evidence>
<dbReference type="SUPFAM" id="SSF46785">
    <property type="entry name" value="Winged helix' DNA-binding domain"/>
    <property type="match status" value="1"/>
</dbReference>
<dbReference type="GO" id="GO:0016747">
    <property type="term" value="F:acyltransferase activity, transferring groups other than amino-acyl groups"/>
    <property type="evidence" value="ECO:0007669"/>
    <property type="project" value="InterPro"/>
</dbReference>
<reference evidence="3" key="2">
    <citation type="submission" date="2020-09" db="EMBL/GenBank/DDBJ databases">
        <authorList>
            <person name="Sun Q."/>
            <person name="Zhou Y."/>
        </authorList>
    </citation>
    <scope>NUCLEOTIDE SEQUENCE</scope>
    <source>
        <strain evidence="3">CGMCC 1.15519</strain>
    </source>
</reference>
<dbReference type="PANTHER" id="PTHR33164">
    <property type="entry name" value="TRANSCRIPTIONAL REGULATOR, MARR FAMILY"/>
    <property type="match status" value="1"/>
</dbReference>
<dbReference type="PANTHER" id="PTHR33164:SF43">
    <property type="entry name" value="HTH-TYPE TRANSCRIPTIONAL REPRESSOR YETL"/>
    <property type="match status" value="1"/>
</dbReference>
<dbReference type="Pfam" id="PF12802">
    <property type="entry name" value="MarR_2"/>
    <property type="match status" value="1"/>
</dbReference>
<sequence length="314" mass="33855">MTRDILAQHPELFLGSRLKRLAERLQADAARIMCAADLPIQPAHFPLLAAIDSGGPATVTELGAALGISQPSITRSVRALLALGLIEPAHHAGDLRLKPLALTAAGAAVMARGKALVWPPVTAAVAELCAGLEGDLLTQLSGLEARLDQRSLLDRVGAPLRIREYTDDLAGEFERINAEWIASMFTLEDNDRKILGNPRETIIDRGGIILFVEAPGIGIIGTCALMRIDDTAFELTKMAVTEAARGRKAGEFLLAVILERAAAMQIETLYLLTNTKCGAAIHLYEKLGFDHDADIMQRYGARYERCNVAMSIAL</sequence>
<evidence type="ECO:0000259" key="2">
    <source>
        <dbReference type="PROSITE" id="PS51186"/>
    </source>
</evidence>
<name>A0A917EAD1_9SPHN</name>
<evidence type="ECO:0000259" key="1">
    <source>
        <dbReference type="PROSITE" id="PS50995"/>
    </source>
</evidence>
<keyword evidence="4" id="KW-1185">Reference proteome</keyword>
<dbReference type="InterPro" id="IPR036388">
    <property type="entry name" value="WH-like_DNA-bd_sf"/>
</dbReference>
<dbReference type="EMBL" id="BMJM01000007">
    <property type="protein sequence ID" value="GGE14877.1"/>
    <property type="molecule type" value="Genomic_DNA"/>
</dbReference>
<dbReference type="PROSITE" id="PS51186">
    <property type="entry name" value="GNAT"/>
    <property type="match status" value="1"/>
</dbReference>
<dbReference type="GO" id="GO:0006950">
    <property type="term" value="P:response to stress"/>
    <property type="evidence" value="ECO:0007669"/>
    <property type="project" value="TreeGrafter"/>
</dbReference>
<dbReference type="InterPro" id="IPR000835">
    <property type="entry name" value="HTH_MarR-typ"/>
</dbReference>
<protein>
    <submittedName>
        <fullName evidence="3">MarR family transcriptional regulator</fullName>
    </submittedName>
</protein>
<dbReference type="GO" id="GO:0003700">
    <property type="term" value="F:DNA-binding transcription factor activity"/>
    <property type="evidence" value="ECO:0007669"/>
    <property type="project" value="InterPro"/>
</dbReference>
<dbReference type="InterPro" id="IPR039422">
    <property type="entry name" value="MarR/SlyA-like"/>
</dbReference>
<dbReference type="SUPFAM" id="SSF55729">
    <property type="entry name" value="Acyl-CoA N-acyltransferases (Nat)"/>
    <property type="match status" value="1"/>
</dbReference>
<feature type="domain" description="HTH marR-type" evidence="1">
    <location>
        <begin position="11"/>
        <end position="149"/>
    </location>
</feature>
<accession>A0A917EAD1</accession>
<dbReference type="RefSeq" id="WP_188762972.1">
    <property type="nucleotide sequence ID" value="NZ_BMJM01000007.1"/>
</dbReference>
<reference evidence="3" key="1">
    <citation type="journal article" date="2014" name="Int. J. Syst. Evol. Microbiol.">
        <title>Complete genome sequence of Corynebacterium casei LMG S-19264T (=DSM 44701T), isolated from a smear-ripened cheese.</title>
        <authorList>
            <consortium name="US DOE Joint Genome Institute (JGI-PGF)"/>
            <person name="Walter F."/>
            <person name="Albersmeier A."/>
            <person name="Kalinowski J."/>
            <person name="Ruckert C."/>
        </authorList>
    </citation>
    <scope>NUCLEOTIDE SEQUENCE</scope>
    <source>
        <strain evidence="3">CGMCC 1.15519</strain>
    </source>
</reference>
<dbReference type="InterPro" id="IPR016181">
    <property type="entry name" value="Acyl_CoA_acyltransferase"/>
</dbReference>
<dbReference type="Gene3D" id="1.10.10.10">
    <property type="entry name" value="Winged helix-like DNA-binding domain superfamily/Winged helix DNA-binding domain"/>
    <property type="match status" value="1"/>
</dbReference>
<gene>
    <name evidence="3" type="ORF">GCM10011529_21590</name>
</gene>
<dbReference type="CDD" id="cd04301">
    <property type="entry name" value="NAT_SF"/>
    <property type="match status" value="1"/>
</dbReference>
<dbReference type="Pfam" id="PF13508">
    <property type="entry name" value="Acetyltransf_7"/>
    <property type="match status" value="1"/>
</dbReference>
<evidence type="ECO:0000313" key="4">
    <source>
        <dbReference type="Proteomes" id="UP000635071"/>
    </source>
</evidence>
<organism evidence="3 4">
    <name type="scientific">Sandarakinorhabdus glacialis</name>
    <dbReference type="NCBI Taxonomy" id="1614636"/>
    <lineage>
        <taxon>Bacteria</taxon>
        <taxon>Pseudomonadati</taxon>
        <taxon>Pseudomonadota</taxon>
        <taxon>Alphaproteobacteria</taxon>
        <taxon>Sphingomonadales</taxon>
        <taxon>Sphingosinicellaceae</taxon>
        <taxon>Sandarakinorhabdus</taxon>
    </lineage>
</organism>
<dbReference type="Proteomes" id="UP000635071">
    <property type="component" value="Unassembled WGS sequence"/>
</dbReference>
<dbReference type="InterPro" id="IPR000182">
    <property type="entry name" value="GNAT_dom"/>
</dbReference>
<comment type="caution">
    <text evidence="3">The sequence shown here is derived from an EMBL/GenBank/DDBJ whole genome shotgun (WGS) entry which is preliminary data.</text>
</comment>
<dbReference type="PROSITE" id="PS50995">
    <property type="entry name" value="HTH_MARR_2"/>
    <property type="match status" value="1"/>
</dbReference>
<proteinExistence type="predicted"/>
<dbReference type="InterPro" id="IPR036390">
    <property type="entry name" value="WH_DNA-bd_sf"/>
</dbReference>
<dbReference type="SMART" id="SM00347">
    <property type="entry name" value="HTH_MARR"/>
    <property type="match status" value="1"/>
</dbReference>
<feature type="domain" description="N-acetyltransferase" evidence="2">
    <location>
        <begin position="160"/>
        <end position="309"/>
    </location>
</feature>
<dbReference type="Gene3D" id="3.40.630.30">
    <property type="match status" value="1"/>
</dbReference>